<evidence type="ECO:0000313" key="19">
    <source>
        <dbReference type="EMBL" id="GAA2088523.1"/>
    </source>
</evidence>
<evidence type="ECO:0000256" key="16">
    <source>
        <dbReference type="RuleBase" id="RU000579"/>
    </source>
</evidence>
<comment type="catalytic activity">
    <reaction evidence="14">
        <text>L-homoserine + NADP(+) = L-aspartate 4-semialdehyde + NADPH + H(+)</text>
        <dbReference type="Rhea" id="RHEA:15761"/>
        <dbReference type="ChEBI" id="CHEBI:15378"/>
        <dbReference type="ChEBI" id="CHEBI:57476"/>
        <dbReference type="ChEBI" id="CHEBI:57783"/>
        <dbReference type="ChEBI" id="CHEBI:58349"/>
        <dbReference type="ChEBI" id="CHEBI:537519"/>
        <dbReference type="EC" id="1.1.1.3"/>
    </reaction>
    <physiologicalReaction direction="right-to-left" evidence="14">
        <dbReference type="Rhea" id="RHEA:15763"/>
    </physiologicalReaction>
</comment>
<dbReference type="InterPro" id="IPR001342">
    <property type="entry name" value="HDH_cat"/>
</dbReference>
<organism evidence="19 20">
    <name type="scientific">Brevibacterium salitolerans</name>
    <dbReference type="NCBI Taxonomy" id="1403566"/>
    <lineage>
        <taxon>Bacteria</taxon>
        <taxon>Bacillati</taxon>
        <taxon>Actinomycetota</taxon>
        <taxon>Actinomycetes</taxon>
        <taxon>Micrococcales</taxon>
        <taxon>Brevibacteriaceae</taxon>
        <taxon>Brevibacterium</taxon>
    </lineage>
</organism>
<keyword evidence="12 16" id="KW-0486">Methionine biosynthesis</keyword>
<dbReference type="InterPro" id="IPR045865">
    <property type="entry name" value="ACT-like_dom_sf"/>
</dbReference>
<proteinExistence type="inferred from homology"/>
<keyword evidence="11" id="KW-0915">Sodium</keyword>
<protein>
    <recommendedName>
        <fullName evidence="6 16">Homoserine dehydrogenase</fullName>
        <ecNumber evidence="5 16">1.1.1.3</ecNumber>
    </recommendedName>
</protein>
<comment type="function">
    <text evidence="13">Catalyzes the conversion of L-aspartate-beta-semialdehyde (L-Asa) to L-homoserine (L-Hse), the third step in the biosynthesis of threonine and methionine from aspartate.</text>
</comment>
<comment type="pathway">
    <text evidence="2 16">Amino-acid biosynthesis; L-threonine biosynthesis; L-threonine from L-aspartate: step 3/5.</text>
</comment>
<dbReference type="InterPro" id="IPR036291">
    <property type="entry name" value="NAD(P)-bd_dom_sf"/>
</dbReference>
<evidence type="ECO:0000256" key="6">
    <source>
        <dbReference type="ARBA" id="ARBA00013376"/>
    </source>
</evidence>
<comment type="similarity">
    <text evidence="4 17">Belongs to the homoserine dehydrogenase family.</text>
</comment>
<dbReference type="PANTHER" id="PTHR43331:SF1">
    <property type="entry name" value="HOMOSERINE DEHYDROGENASE"/>
    <property type="match status" value="1"/>
</dbReference>
<dbReference type="PROSITE" id="PS51671">
    <property type="entry name" value="ACT"/>
    <property type="match status" value="1"/>
</dbReference>
<evidence type="ECO:0000256" key="13">
    <source>
        <dbReference type="ARBA" id="ARBA00044930"/>
    </source>
</evidence>
<comment type="caution">
    <text evidence="19">The sequence shown here is derived from an EMBL/GenBank/DDBJ whole genome shotgun (WGS) entry which is preliminary data.</text>
</comment>
<evidence type="ECO:0000256" key="1">
    <source>
        <dbReference type="ARBA" id="ARBA00001920"/>
    </source>
</evidence>
<keyword evidence="7 16" id="KW-0028">Amino-acid biosynthesis</keyword>
<evidence type="ECO:0000256" key="4">
    <source>
        <dbReference type="ARBA" id="ARBA00006753"/>
    </source>
</evidence>
<dbReference type="SUPFAM" id="SSF55347">
    <property type="entry name" value="Glyceraldehyde-3-phosphate dehydrogenase-like, C-terminal domain"/>
    <property type="match status" value="1"/>
</dbReference>
<sequence>MPAPAAARTAKEIAIAEGTKMEKLTIALLGGGVVGSEVARTLLEDAEALAERVGAPLELRNVVVRDLGKERPGIPRELLTDDAEAALADADIVVELMGGIEPARSLILSALARGSSVVTANKALLAQSFPELLAAADESAVRLEFEAAVAGAIPIVRPLNDSLAGDRVTRVMGIVNGTTNYILDQMAREGWDFAHALRTAQELGYAEADPTADIEGLDAAAKAAIIASLAFQVPVSIDDVHVEGITGVSADMIATAQAQGFTIKLLAICERLEGEDAGVSARVYPALVSREHPLASVSGAYNAVFVEADAAGSLMFYGQGAGGAPTSSAVLGDVVSVARRRVLGGRGQAAAQVRGGSRVLPISAVDTRYQITLEVADRPGVLLTVAEVLAAEGVSVELASQTQLETAEDGVPRAKLVIATHTAKESALAATVETLAALDAVASVRSVLRIEGS</sequence>
<keyword evidence="20" id="KW-1185">Reference proteome</keyword>
<reference evidence="19 20" key="1">
    <citation type="journal article" date="2019" name="Int. J. Syst. Evol. Microbiol.">
        <title>The Global Catalogue of Microorganisms (GCM) 10K type strain sequencing project: providing services to taxonomists for standard genome sequencing and annotation.</title>
        <authorList>
            <consortium name="The Broad Institute Genomics Platform"/>
            <consortium name="The Broad Institute Genome Sequencing Center for Infectious Disease"/>
            <person name="Wu L."/>
            <person name="Ma J."/>
        </authorList>
    </citation>
    <scope>NUCLEOTIDE SEQUENCE [LARGE SCALE GENOMIC DNA]</scope>
    <source>
        <strain evidence="19 20">JCM 15900</strain>
    </source>
</reference>
<evidence type="ECO:0000256" key="17">
    <source>
        <dbReference type="RuleBase" id="RU004171"/>
    </source>
</evidence>
<dbReference type="EC" id="1.1.1.3" evidence="5 16"/>
<dbReference type="Proteomes" id="UP001500984">
    <property type="component" value="Unassembled WGS sequence"/>
</dbReference>
<dbReference type="InterPro" id="IPR019811">
    <property type="entry name" value="HDH_CS"/>
</dbReference>
<dbReference type="Gene3D" id="3.30.70.260">
    <property type="match status" value="1"/>
</dbReference>
<evidence type="ECO:0000256" key="12">
    <source>
        <dbReference type="ARBA" id="ARBA00023167"/>
    </source>
</evidence>
<dbReference type="CDD" id="cd04881">
    <property type="entry name" value="ACT_HSDH-Hom"/>
    <property type="match status" value="1"/>
</dbReference>
<dbReference type="Pfam" id="PF03447">
    <property type="entry name" value="NAD_binding_3"/>
    <property type="match status" value="1"/>
</dbReference>
<feature type="domain" description="ACT" evidence="18">
    <location>
        <begin position="370"/>
        <end position="449"/>
    </location>
</feature>
<keyword evidence="8 16" id="KW-0791">Threonine biosynthesis</keyword>
<evidence type="ECO:0000313" key="20">
    <source>
        <dbReference type="Proteomes" id="UP001500984"/>
    </source>
</evidence>
<evidence type="ECO:0000256" key="14">
    <source>
        <dbReference type="ARBA" id="ARBA00048841"/>
    </source>
</evidence>
<evidence type="ECO:0000256" key="3">
    <source>
        <dbReference type="ARBA" id="ARBA00005062"/>
    </source>
</evidence>
<evidence type="ECO:0000256" key="15">
    <source>
        <dbReference type="ARBA" id="ARBA00049031"/>
    </source>
</evidence>
<dbReference type="PANTHER" id="PTHR43331">
    <property type="entry name" value="HOMOSERINE DEHYDROGENASE"/>
    <property type="match status" value="1"/>
</dbReference>
<evidence type="ECO:0000256" key="9">
    <source>
        <dbReference type="ARBA" id="ARBA00022857"/>
    </source>
</evidence>
<comment type="cofactor">
    <cofactor evidence="1">
        <name>a metal cation</name>
        <dbReference type="ChEBI" id="CHEBI:25213"/>
    </cofactor>
</comment>
<evidence type="ECO:0000256" key="11">
    <source>
        <dbReference type="ARBA" id="ARBA00023053"/>
    </source>
</evidence>
<dbReference type="Pfam" id="PF01842">
    <property type="entry name" value="ACT"/>
    <property type="match status" value="1"/>
</dbReference>
<gene>
    <name evidence="19" type="ORF">GCM10009823_03660</name>
</gene>
<dbReference type="EMBL" id="BAAAPZ010000002">
    <property type="protein sequence ID" value="GAA2088523.1"/>
    <property type="molecule type" value="Genomic_DNA"/>
</dbReference>
<name>A0ABN2WCC7_9MICO</name>
<dbReference type="InterPro" id="IPR002912">
    <property type="entry name" value="ACT_dom"/>
</dbReference>
<evidence type="ECO:0000256" key="7">
    <source>
        <dbReference type="ARBA" id="ARBA00022605"/>
    </source>
</evidence>
<evidence type="ECO:0000256" key="10">
    <source>
        <dbReference type="ARBA" id="ARBA00023002"/>
    </source>
</evidence>
<dbReference type="InterPro" id="IPR016204">
    <property type="entry name" value="HDH"/>
</dbReference>
<dbReference type="PROSITE" id="PS01042">
    <property type="entry name" value="HOMOSER_DHGENASE"/>
    <property type="match status" value="1"/>
</dbReference>
<evidence type="ECO:0000256" key="5">
    <source>
        <dbReference type="ARBA" id="ARBA00013213"/>
    </source>
</evidence>
<comment type="pathway">
    <text evidence="3 16">Amino-acid biosynthesis; L-methionine biosynthesis via de novo pathway; L-homoserine from L-aspartate: step 3/3.</text>
</comment>
<accession>A0ABN2WCC7</accession>
<dbReference type="Pfam" id="PF00742">
    <property type="entry name" value="Homoserine_dh"/>
    <property type="match status" value="1"/>
</dbReference>
<dbReference type="SUPFAM" id="SSF55021">
    <property type="entry name" value="ACT-like"/>
    <property type="match status" value="1"/>
</dbReference>
<dbReference type="SUPFAM" id="SSF51735">
    <property type="entry name" value="NAD(P)-binding Rossmann-fold domains"/>
    <property type="match status" value="1"/>
</dbReference>
<keyword evidence="9 16" id="KW-0521">NADP</keyword>
<evidence type="ECO:0000259" key="18">
    <source>
        <dbReference type="PROSITE" id="PS51671"/>
    </source>
</evidence>
<keyword evidence="10 16" id="KW-0560">Oxidoreductase</keyword>
<dbReference type="Gene3D" id="3.40.50.720">
    <property type="entry name" value="NAD(P)-binding Rossmann-like Domain"/>
    <property type="match status" value="1"/>
</dbReference>
<evidence type="ECO:0000256" key="2">
    <source>
        <dbReference type="ARBA" id="ARBA00005056"/>
    </source>
</evidence>
<comment type="catalytic activity">
    <reaction evidence="15">
        <text>L-homoserine + NAD(+) = L-aspartate 4-semialdehyde + NADH + H(+)</text>
        <dbReference type="Rhea" id="RHEA:15757"/>
        <dbReference type="ChEBI" id="CHEBI:15378"/>
        <dbReference type="ChEBI" id="CHEBI:57476"/>
        <dbReference type="ChEBI" id="CHEBI:57540"/>
        <dbReference type="ChEBI" id="CHEBI:57945"/>
        <dbReference type="ChEBI" id="CHEBI:537519"/>
        <dbReference type="EC" id="1.1.1.3"/>
    </reaction>
    <physiologicalReaction direction="right-to-left" evidence="15">
        <dbReference type="Rhea" id="RHEA:15759"/>
    </physiologicalReaction>
</comment>
<dbReference type="Gene3D" id="3.30.360.10">
    <property type="entry name" value="Dihydrodipicolinate Reductase, domain 2"/>
    <property type="match status" value="1"/>
</dbReference>
<dbReference type="PIRSF" id="PIRSF000098">
    <property type="entry name" value="Homoser_dehydrog"/>
    <property type="match status" value="1"/>
</dbReference>
<dbReference type="InterPro" id="IPR005106">
    <property type="entry name" value="Asp/hSer_DH_NAD-bd"/>
</dbReference>
<dbReference type="NCBIfam" id="NF004976">
    <property type="entry name" value="PRK06349.1"/>
    <property type="match status" value="1"/>
</dbReference>
<evidence type="ECO:0000256" key="8">
    <source>
        <dbReference type="ARBA" id="ARBA00022697"/>
    </source>
</evidence>